<dbReference type="PANTHER" id="PTHR30221">
    <property type="entry name" value="SMALL-CONDUCTANCE MECHANOSENSITIVE CHANNEL"/>
    <property type="match status" value="1"/>
</dbReference>
<dbReference type="Gene3D" id="1.10.287.1260">
    <property type="match status" value="1"/>
</dbReference>
<evidence type="ECO:0000256" key="5">
    <source>
        <dbReference type="ARBA" id="ARBA00022989"/>
    </source>
</evidence>
<dbReference type="SUPFAM" id="SSF82689">
    <property type="entry name" value="Mechanosensitive channel protein MscS (YggB), C-terminal domain"/>
    <property type="match status" value="1"/>
</dbReference>
<comment type="subcellular location">
    <subcellularLocation>
        <location evidence="1">Cell membrane</location>
        <topology evidence="1">Multi-pass membrane protein</topology>
    </subcellularLocation>
</comment>
<dbReference type="GO" id="GO:0008381">
    <property type="term" value="F:mechanosensitive monoatomic ion channel activity"/>
    <property type="evidence" value="ECO:0007669"/>
    <property type="project" value="InterPro"/>
</dbReference>
<evidence type="ECO:0000313" key="10">
    <source>
        <dbReference type="EMBL" id="SHJ67219.1"/>
    </source>
</evidence>
<dbReference type="EMBL" id="FQYP01000014">
    <property type="protein sequence ID" value="SHJ67219.1"/>
    <property type="molecule type" value="Genomic_DNA"/>
</dbReference>
<feature type="transmembrane region" description="Helical" evidence="7">
    <location>
        <begin position="100"/>
        <end position="131"/>
    </location>
</feature>
<evidence type="ECO:0000256" key="6">
    <source>
        <dbReference type="ARBA" id="ARBA00023136"/>
    </source>
</evidence>
<dbReference type="SUPFAM" id="SSF82861">
    <property type="entry name" value="Mechanosensitive channel protein MscS (YggB), transmembrane region"/>
    <property type="match status" value="1"/>
</dbReference>
<evidence type="ECO:0000313" key="11">
    <source>
        <dbReference type="Proteomes" id="UP000184432"/>
    </source>
</evidence>
<evidence type="ECO:0000256" key="7">
    <source>
        <dbReference type="SAM" id="Phobius"/>
    </source>
</evidence>
<sequence>MLLSILQVDAEEGIEKAQEWINYGIDLAKEFGPKIITAIVIYIIGSWVIKRITKALTKVFAKSKYDESLQKFLLNLVSWALKIFLIIVVISRLGVDVTTFAAVIAAAGLAIGMALQGSLANFAGGVLIMIFKPYKIGDLIEAQGVLGVVKEIEIFTTKLTTPQNKLAIVPNGTMANGNIINYTAEGLMRVDLTIGVGYDEDIKQAKEVLLKVLTDNPQVLKEPAPSVNVVALGESSVDFAVRPFTKPEDYWDVYFATLENSKLALDAAGIEIPYPHSVEIQKQG</sequence>
<name>A0A1M6L845_9FLAO</name>
<dbReference type="InterPro" id="IPR006685">
    <property type="entry name" value="MscS_channel_2nd"/>
</dbReference>
<dbReference type="Gene3D" id="2.30.30.60">
    <property type="match status" value="1"/>
</dbReference>
<dbReference type="InterPro" id="IPR023408">
    <property type="entry name" value="MscS_beta-dom_sf"/>
</dbReference>
<protein>
    <submittedName>
        <fullName evidence="10">Small conductance mechanosensitive channel</fullName>
    </submittedName>
</protein>
<evidence type="ECO:0000256" key="3">
    <source>
        <dbReference type="ARBA" id="ARBA00022475"/>
    </source>
</evidence>
<dbReference type="PANTHER" id="PTHR30221:SF1">
    <property type="entry name" value="SMALL-CONDUCTANCE MECHANOSENSITIVE CHANNEL"/>
    <property type="match status" value="1"/>
</dbReference>
<accession>A0A1M6L845</accession>
<feature type="domain" description="Mechanosensitive ion channel MscS" evidence="8">
    <location>
        <begin position="118"/>
        <end position="183"/>
    </location>
</feature>
<dbReference type="InterPro" id="IPR011066">
    <property type="entry name" value="MscS_channel_C_sf"/>
</dbReference>
<feature type="transmembrane region" description="Helical" evidence="7">
    <location>
        <begin position="72"/>
        <end position="94"/>
    </location>
</feature>
<dbReference type="OrthoDB" id="9809206at2"/>
<keyword evidence="11" id="KW-1185">Reference proteome</keyword>
<evidence type="ECO:0000259" key="9">
    <source>
        <dbReference type="Pfam" id="PF21082"/>
    </source>
</evidence>
<dbReference type="Pfam" id="PF05552">
    <property type="entry name" value="MS_channel_1st_1"/>
    <property type="match status" value="1"/>
</dbReference>
<dbReference type="AlphaFoldDB" id="A0A1M6L845"/>
<organism evidence="10 11">
    <name type="scientific">Aquimarina spongiae</name>
    <dbReference type="NCBI Taxonomy" id="570521"/>
    <lineage>
        <taxon>Bacteria</taxon>
        <taxon>Pseudomonadati</taxon>
        <taxon>Bacteroidota</taxon>
        <taxon>Flavobacteriia</taxon>
        <taxon>Flavobacteriales</taxon>
        <taxon>Flavobacteriaceae</taxon>
        <taxon>Aquimarina</taxon>
    </lineage>
</organism>
<feature type="transmembrane region" description="Helical" evidence="7">
    <location>
        <begin position="35"/>
        <end position="52"/>
    </location>
</feature>
<dbReference type="InterPro" id="IPR008910">
    <property type="entry name" value="MSC_TM_helix"/>
</dbReference>
<evidence type="ECO:0000256" key="4">
    <source>
        <dbReference type="ARBA" id="ARBA00022692"/>
    </source>
</evidence>
<keyword evidence="3" id="KW-1003">Cell membrane</keyword>
<dbReference type="InterPro" id="IPR049278">
    <property type="entry name" value="MS_channel_C"/>
</dbReference>
<dbReference type="Pfam" id="PF21082">
    <property type="entry name" value="MS_channel_3rd"/>
    <property type="match status" value="1"/>
</dbReference>
<dbReference type="Gene3D" id="3.30.70.100">
    <property type="match status" value="1"/>
</dbReference>
<evidence type="ECO:0000259" key="8">
    <source>
        <dbReference type="Pfam" id="PF00924"/>
    </source>
</evidence>
<evidence type="ECO:0000256" key="1">
    <source>
        <dbReference type="ARBA" id="ARBA00004651"/>
    </source>
</evidence>
<dbReference type="RefSeq" id="WP_139242096.1">
    <property type="nucleotide sequence ID" value="NZ_FQYP01000014.1"/>
</dbReference>
<dbReference type="SUPFAM" id="SSF50182">
    <property type="entry name" value="Sm-like ribonucleoproteins"/>
    <property type="match status" value="1"/>
</dbReference>
<proteinExistence type="inferred from homology"/>
<dbReference type="InterPro" id="IPR045275">
    <property type="entry name" value="MscS_archaea/bacteria_type"/>
</dbReference>
<gene>
    <name evidence="10" type="ORF">SAMN04488508_11441</name>
</gene>
<dbReference type="Pfam" id="PF00924">
    <property type="entry name" value="MS_channel_2nd"/>
    <property type="match status" value="1"/>
</dbReference>
<keyword evidence="6 7" id="KW-0472">Membrane</keyword>
<dbReference type="InterPro" id="IPR010920">
    <property type="entry name" value="LSM_dom_sf"/>
</dbReference>
<keyword evidence="5 7" id="KW-1133">Transmembrane helix</keyword>
<dbReference type="STRING" id="570521.SAMN04488508_11441"/>
<evidence type="ECO:0000256" key="2">
    <source>
        <dbReference type="ARBA" id="ARBA00008017"/>
    </source>
</evidence>
<feature type="domain" description="Mechanosensitive ion channel MscS C-terminal" evidence="9">
    <location>
        <begin position="190"/>
        <end position="272"/>
    </location>
</feature>
<dbReference type="Proteomes" id="UP000184432">
    <property type="component" value="Unassembled WGS sequence"/>
</dbReference>
<comment type="similarity">
    <text evidence="2">Belongs to the MscS (TC 1.A.23) family.</text>
</comment>
<reference evidence="11" key="1">
    <citation type="submission" date="2016-11" db="EMBL/GenBank/DDBJ databases">
        <authorList>
            <person name="Varghese N."/>
            <person name="Submissions S."/>
        </authorList>
    </citation>
    <scope>NUCLEOTIDE SEQUENCE [LARGE SCALE GENOMIC DNA]</scope>
    <source>
        <strain evidence="11">DSM 22623</strain>
    </source>
</reference>
<keyword evidence="4 7" id="KW-0812">Transmembrane</keyword>
<dbReference type="InterPro" id="IPR011014">
    <property type="entry name" value="MscS_channel_TM-2"/>
</dbReference>
<dbReference type="GO" id="GO:0005886">
    <property type="term" value="C:plasma membrane"/>
    <property type="evidence" value="ECO:0007669"/>
    <property type="project" value="UniProtKB-SubCell"/>
</dbReference>